<reference evidence="5" key="1">
    <citation type="submission" date="2021-06" db="EMBL/GenBank/DDBJ databases">
        <title>Elioraea tepida, sp. nov., a moderately thermophilic aerobic anoxygenic phototrophic bacterium isolated from an alkaline siliceous hot spring mat community in Yellowstone National Park, WY, USA.</title>
        <authorList>
            <person name="Saini M.K."/>
            <person name="Yoshida S."/>
            <person name="Sebastian A."/>
            <person name="Hirose S."/>
            <person name="Hara E."/>
            <person name="Tamaki H."/>
            <person name="Soulier N.T."/>
            <person name="Albert I."/>
            <person name="Hanada S."/>
            <person name="Bryant D.A."/>
            <person name="Tank M."/>
        </authorList>
    </citation>
    <scope>NUCLEOTIDE SEQUENCE</scope>
    <source>
        <strain evidence="5">MS-P2</strain>
    </source>
</reference>
<name>A0A975YKI1_9PROT</name>
<feature type="domain" description="Peptidase S49" evidence="4">
    <location>
        <begin position="84"/>
        <end position="227"/>
    </location>
</feature>
<evidence type="ECO:0000256" key="3">
    <source>
        <dbReference type="ARBA" id="ARBA00022825"/>
    </source>
</evidence>
<organism evidence="5 6">
    <name type="scientific">Elioraea tepida</name>
    <dbReference type="NCBI Taxonomy" id="2843330"/>
    <lineage>
        <taxon>Bacteria</taxon>
        <taxon>Pseudomonadati</taxon>
        <taxon>Pseudomonadota</taxon>
        <taxon>Alphaproteobacteria</taxon>
        <taxon>Acetobacterales</taxon>
        <taxon>Elioraeaceae</taxon>
        <taxon>Elioraea</taxon>
    </lineage>
</organism>
<sequence length="275" mass="29603">MAGLSLPGLLTRSPVVGVIRLAGLISPPGGLRTGALSLETMAEPIARAFEVRRLAEVALAINSPGGSPVQSSLIAQRIRALAEEKKVRVTSFVQDVGASGGYWLACAGDEILCDESSILGSIGVVSAGFGFARALARIGVERRVYTAGARKMLLDPFGPEREEEVARLRAVQADIHESFKAWVRSRRGDRLRASEEELFSGEFWTGRRAVALGLADGIGELRATMRERHGEKVRFAVFGAPRRPFWTRLFPGSDSLAQAAADIIAERAAFARYGL</sequence>
<evidence type="ECO:0000259" key="4">
    <source>
        <dbReference type="Pfam" id="PF01343"/>
    </source>
</evidence>
<evidence type="ECO:0000313" key="6">
    <source>
        <dbReference type="Proteomes" id="UP000694001"/>
    </source>
</evidence>
<dbReference type="KEGG" id="elio:KO353_06135"/>
<dbReference type="Pfam" id="PF01343">
    <property type="entry name" value="Peptidase_S49"/>
    <property type="match status" value="1"/>
</dbReference>
<dbReference type="InterPro" id="IPR002142">
    <property type="entry name" value="Peptidase_S49"/>
</dbReference>
<keyword evidence="6" id="KW-1185">Reference proteome</keyword>
<keyword evidence="3" id="KW-0720">Serine protease</keyword>
<dbReference type="PANTHER" id="PTHR42987">
    <property type="entry name" value="PEPTIDASE S49"/>
    <property type="match status" value="1"/>
</dbReference>
<dbReference type="CDD" id="cd07023">
    <property type="entry name" value="S49_Sppa_N_C"/>
    <property type="match status" value="1"/>
</dbReference>
<gene>
    <name evidence="5" type="ORF">KO353_06135</name>
</gene>
<dbReference type="GO" id="GO:0008236">
    <property type="term" value="F:serine-type peptidase activity"/>
    <property type="evidence" value="ECO:0007669"/>
    <property type="project" value="UniProtKB-KW"/>
</dbReference>
<evidence type="ECO:0000256" key="2">
    <source>
        <dbReference type="ARBA" id="ARBA00022801"/>
    </source>
</evidence>
<dbReference type="Proteomes" id="UP000694001">
    <property type="component" value="Chromosome"/>
</dbReference>
<dbReference type="AlphaFoldDB" id="A0A975YKI1"/>
<evidence type="ECO:0000256" key="1">
    <source>
        <dbReference type="ARBA" id="ARBA00022670"/>
    </source>
</evidence>
<protein>
    <submittedName>
        <fullName evidence="5">S49 family peptidase</fullName>
    </submittedName>
</protein>
<accession>A0A975YKI1</accession>
<dbReference type="GO" id="GO:0006508">
    <property type="term" value="P:proteolysis"/>
    <property type="evidence" value="ECO:0007669"/>
    <property type="project" value="UniProtKB-KW"/>
</dbReference>
<dbReference type="RefSeq" id="WP_218286831.1">
    <property type="nucleotide sequence ID" value="NZ_CP076448.1"/>
</dbReference>
<keyword evidence="2" id="KW-0378">Hydrolase</keyword>
<dbReference type="EMBL" id="CP076448">
    <property type="protein sequence ID" value="QXM25779.1"/>
    <property type="molecule type" value="Genomic_DNA"/>
</dbReference>
<proteinExistence type="predicted"/>
<keyword evidence="1" id="KW-0645">Protease</keyword>
<dbReference type="PANTHER" id="PTHR42987:SF8">
    <property type="entry name" value="PROTEINASE"/>
    <property type="match status" value="1"/>
</dbReference>
<dbReference type="InterPro" id="IPR047272">
    <property type="entry name" value="S49_SppA_C"/>
</dbReference>
<evidence type="ECO:0000313" key="5">
    <source>
        <dbReference type="EMBL" id="QXM25779.1"/>
    </source>
</evidence>